<dbReference type="InterPro" id="IPR038071">
    <property type="entry name" value="UROD/MetE-like_sf"/>
</dbReference>
<gene>
    <name evidence="1" type="ORF">OJ962_31870</name>
</gene>
<dbReference type="Proteomes" id="UP001147700">
    <property type="component" value="Unassembled WGS sequence"/>
</dbReference>
<proteinExistence type="predicted"/>
<comment type="caution">
    <text evidence="1">The sequence shown here is derived from an EMBL/GenBank/DDBJ whole genome shotgun (WGS) entry which is preliminary data.</text>
</comment>
<dbReference type="Gene3D" id="3.20.20.210">
    <property type="match status" value="1"/>
</dbReference>
<organism evidence="1 2">
    <name type="scientific">Solirubrobacter deserti</name>
    <dbReference type="NCBI Taxonomy" id="2282478"/>
    <lineage>
        <taxon>Bacteria</taxon>
        <taxon>Bacillati</taxon>
        <taxon>Actinomycetota</taxon>
        <taxon>Thermoleophilia</taxon>
        <taxon>Solirubrobacterales</taxon>
        <taxon>Solirubrobacteraceae</taxon>
        <taxon>Solirubrobacter</taxon>
    </lineage>
</organism>
<dbReference type="RefSeq" id="WP_202953955.1">
    <property type="nucleotide sequence ID" value="NZ_JAPCID010000075.1"/>
</dbReference>
<protein>
    <recommendedName>
        <fullName evidence="3">Cobalamin-independent methionine synthase MetE C-terminal/archaeal domain-containing protein</fullName>
    </recommendedName>
</protein>
<evidence type="ECO:0000313" key="1">
    <source>
        <dbReference type="EMBL" id="MDA0142125.1"/>
    </source>
</evidence>
<accession>A0ABT4RU84</accession>
<dbReference type="EMBL" id="JAPCID010000075">
    <property type="protein sequence ID" value="MDA0142125.1"/>
    <property type="molecule type" value="Genomic_DNA"/>
</dbReference>
<dbReference type="SUPFAM" id="SSF51726">
    <property type="entry name" value="UROD/MetE-like"/>
    <property type="match status" value="1"/>
</dbReference>
<name>A0ABT4RU84_9ACTN</name>
<reference evidence="1" key="1">
    <citation type="submission" date="2022-10" db="EMBL/GenBank/DDBJ databases">
        <title>The WGS of Solirubrobacter sp. CPCC 204708.</title>
        <authorList>
            <person name="Jiang Z."/>
        </authorList>
    </citation>
    <scope>NUCLEOTIDE SEQUENCE</scope>
    <source>
        <strain evidence="1">CPCC 204708</strain>
    </source>
</reference>
<sequence>MRQMERLPPWATTGVGSLPFTDVEAAVEHVLAAYEIPFCPQLPRLEGDMVSEWLGADAGRCGWSPARDRERPRAWDTLLARLQERPPAHGVVKLQVTGPVTLAHVLGERLPLARELAGWLAANAGAQVRALADRGLDALLMVDEPALHLFGTDGVDAAWDPLRACAPAWGLHLCGPVPWDAVVRAKPDVLSFDLALAPVDGTAARTLLARGTRLMWGAVQPHRAEHALHGMARLDAALAVTGATGNGSLLSPSCGSGRMTVRRERELATALWDCSHTLRDRSRRLSSRSAA</sequence>
<evidence type="ECO:0008006" key="3">
    <source>
        <dbReference type="Google" id="ProtNLM"/>
    </source>
</evidence>
<evidence type="ECO:0000313" key="2">
    <source>
        <dbReference type="Proteomes" id="UP001147700"/>
    </source>
</evidence>
<keyword evidence="2" id="KW-1185">Reference proteome</keyword>